<proteinExistence type="predicted"/>
<evidence type="ECO:0000313" key="1">
    <source>
        <dbReference type="EMBL" id="KKW07722.1"/>
    </source>
</evidence>
<name>A0A0G1XYL7_9BACT</name>
<reference evidence="1 2" key="1">
    <citation type="journal article" date="2015" name="Nature">
        <title>rRNA introns, odd ribosomes, and small enigmatic genomes across a large radiation of phyla.</title>
        <authorList>
            <person name="Brown C.T."/>
            <person name="Hug L.A."/>
            <person name="Thomas B.C."/>
            <person name="Sharon I."/>
            <person name="Castelle C.J."/>
            <person name="Singh A."/>
            <person name="Wilkins M.J."/>
            <person name="Williams K.H."/>
            <person name="Banfield J.F."/>
        </authorList>
    </citation>
    <scope>NUCLEOTIDE SEQUENCE [LARGE SCALE GENOMIC DNA]</scope>
</reference>
<accession>A0A0G1XYL7</accession>
<dbReference type="Proteomes" id="UP000034589">
    <property type="component" value="Unassembled WGS sequence"/>
</dbReference>
<evidence type="ECO:0000313" key="2">
    <source>
        <dbReference type="Proteomes" id="UP000034589"/>
    </source>
</evidence>
<organism evidence="1 2">
    <name type="scientific">Candidatus Kaiserbacteria bacterium GW2011_GWC2_49_12</name>
    <dbReference type="NCBI Taxonomy" id="1618675"/>
    <lineage>
        <taxon>Bacteria</taxon>
        <taxon>Candidatus Kaiseribacteriota</taxon>
    </lineage>
</organism>
<protein>
    <submittedName>
        <fullName evidence="1">Uncharacterized protein</fullName>
    </submittedName>
</protein>
<comment type="caution">
    <text evidence="1">The sequence shown here is derived from an EMBL/GenBank/DDBJ whole genome shotgun (WGS) entry which is preliminary data.</text>
</comment>
<feature type="non-terminal residue" evidence="1">
    <location>
        <position position="86"/>
    </location>
</feature>
<dbReference type="Gene3D" id="3.40.50.2000">
    <property type="entry name" value="Glycogen Phosphorylase B"/>
    <property type="match status" value="1"/>
</dbReference>
<dbReference type="AlphaFoldDB" id="A0A0G1XYL7"/>
<sequence length="86" mass="9309">MRIIIATGLYPPEIGGPAYYARGLEEAFRALEHDPVVVSYRGLRRLPTGISHALYFARLFPRLFGAHAVIALDTASVAIPSALACV</sequence>
<dbReference type="SUPFAM" id="SSF53756">
    <property type="entry name" value="UDP-Glycosyltransferase/glycogen phosphorylase"/>
    <property type="match status" value="1"/>
</dbReference>
<dbReference type="EMBL" id="LCPV01000009">
    <property type="protein sequence ID" value="KKW07722.1"/>
    <property type="molecule type" value="Genomic_DNA"/>
</dbReference>
<gene>
    <name evidence="1" type="ORF">UY39_C0009G0001</name>
</gene>